<dbReference type="GO" id="GO:0004519">
    <property type="term" value="F:endonuclease activity"/>
    <property type="evidence" value="ECO:0007669"/>
    <property type="project" value="InterPro"/>
</dbReference>
<evidence type="ECO:0000313" key="2">
    <source>
        <dbReference type="EMBL" id="MBJ6361999.1"/>
    </source>
</evidence>
<evidence type="ECO:0000259" key="1">
    <source>
        <dbReference type="Pfam" id="PF00961"/>
    </source>
</evidence>
<keyword evidence="3" id="KW-1185">Reference proteome</keyword>
<organism evidence="2 3">
    <name type="scientific">Paenibacillus roseus</name>
    <dbReference type="NCBI Taxonomy" id="2798579"/>
    <lineage>
        <taxon>Bacteria</taxon>
        <taxon>Bacillati</taxon>
        <taxon>Bacillota</taxon>
        <taxon>Bacilli</taxon>
        <taxon>Bacillales</taxon>
        <taxon>Paenibacillaceae</taxon>
        <taxon>Paenibacillus</taxon>
    </lineage>
</organism>
<dbReference type="InterPro" id="IPR051289">
    <property type="entry name" value="LAGLIDADG_Endonuclease"/>
</dbReference>
<dbReference type="Gene3D" id="3.10.28.10">
    <property type="entry name" value="Homing endonucleases"/>
    <property type="match status" value="2"/>
</dbReference>
<dbReference type="InterPro" id="IPR027434">
    <property type="entry name" value="Homing_endonucl"/>
</dbReference>
<comment type="caution">
    <text evidence="2">The sequence shown here is derived from an EMBL/GenBank/DDBJ whole genome shotgun (WGS) entry which is preliminary data.</text>
</comment>
<proteinExistence type="predicted"/>
<dbReference type="Proteomes" id="UP000640274">
    <property type="component" value="Unassembled WGS sequence"/>
</dbReference>
<evidence type="ECO:0000313" key="3">
    <source>
        <dbReference type="Proteomes" id="UP000640274"/>
    </source>
</evidence>
<dbReference type="PANTHER" id="PTHR36181">
    <property type="entry name" value="INTRON-ENCODED ENDONUCLEASE AI3-RELATED"/>
    <property type="match status" value="1"/>
</dbReference>
<dbReference type="PANTHER" id="PTHR36181:SF2">
    <property type="entry name" value="INTRON-ENCODED ENDONUCLEASE AI3-RELATED"/>
    <property type="match status" value="1"/>
</dbReference>
<sequence length="200" mass="24005">RNIIFPIFNTYPLLTKKYYNFEVFQKCLFISENNELTKEEKFVMISDLIEKSKFRSNLSPIWLNSKENVISKPWLIGFIEAEGSFYITKKEKNRFVHGFGITQKRDSHVLENIRKILHISTKVKYNKYQFYSLDTTNSRAIENIIQYFTGSHNTNTKFKSIKGLEFRIWARSYIKHKGNFIKLEIIQKRMHFLKKKIKVE</sequence>
<dbReference type="SUPFAM" id="SSF55608">
    <property type="entry name" value="Homing endonucleases"/>
    <property type="match status" value="2"/>
</dbReference>
<gene>
    <name evidence="2" type="ORF">JFN88_12055</name>
</gene>
<feature type="domain" description="Homing endonuclease LAGLIDADG" evidence="1">
    <location>
        <begin position="75"/>
        <end position="160"/>
    </location>
</feature>
<dbReference type="Pfam" id="PF00961">
    <property type="entry name" value="LAGLIDADG_1"/>
    <property type="match status" value="1"/>
</dbReference>
<feature type="non-terminal residue" evidence="2">
    <location>
        <position position="1"/>
    </location>
</feature>
<protein>
    <recommendedName>
        <fullName evidence="1">Homing endonuclease LAGLIDADG domain-containing protein</fullName>
    </recommendedName>
</protein>
<dbReference type="EMBL" id="JAELUP010000063">
    <property type="protein sequence ID" value="MBJ6361999.1"/>
    <property type="molecule type" value="Genomic_DNA"/>
</dbReference>
<dbReference type="InterPro" id="IPR004860">
    <property type="entry name" value="LAGLIDADG_dom"/>
</dbReference>
<accession>A0A934J5D3</accession>
<dbReference type="AlphaFoldDB" id="A0A934J5D3"/>
<reference evidence="2" key="1">
    <citation type="submission" date="2020-12" db="EMBL/GenBank/DDBJ databases">
        <authorList>
            <person name="Huq M.A."/>
        </authorList>
    </citation>
    <scope>NUCLEOTIDE SEQUENCE</scope>
    <source>
        <strain evidence="2">MAHUQ-46</strain>
    </source>
</reference>
<name>A0A934J5D3_9BACL</name>